<dbReference type="EMBL" id="WIBF01000001">
    <property type="protein sequence ID" value="MQQ07512.1"/>
    <property type="molecule type" value="Genomic_DNA"/>
</dbReference>
<dbReference type="AlphaFoldDB" id="A0A843YDX5"/>
<dbReference type="Proteomes" id="UP000444174">
    <property type="component" value="Unassembled WGS sequence"/>
</dbReference>
<proteinExistence type="predicted"/>
<evidence type="ECO:0000313" key="2">
    <source>
        <dbReference type="Proteomes" id="UP000444174"/>
    </source>
</evidence>
<name>A0A843YDX5_9RHOB</name>
<gene>
    <name evidence="1" type="ORF">GFB49_03515</name>
</gene>
<keyword evidence="2" id="KW-1185">Reference proteome</keyword>
<evidence type="ECO:0000313" key="1">
    <source>
        <dbReference type="EMBL" id="MQQ07512.1"/>
    </source>
</evidence>
<organism evidence="1 2">
    <name type="scientific">Tritonibacter litoralis</name>
    <dbReference type="NCBI Taxonomy" id="2662264"/>
    <lineage>
        <taxon>Bacteria</taxon>
        <taxon>Pseudomonadati</taxon>
        <taxon>Pseudomonadota</taxon>
        <taxon>Alphaproteobacteria</taxon>
        <taxon>Rhodobacterales</taxon>
        <taxon>Paracoccaceae</taxon>
        <taxon>Tritonibacter</taxon>
    </lineage>
</organism>
<sequence>MLYPIATLEATKLNAIQTLEQELGSPVVALAPVEAATADLSEDKIAKLRALEDELGLVLVAVRPS</sequence>
<dbReference type="RefSeq" id="WP_153214385.1">
    <property type="nucleotide sequence ID" value="NZ_WIBF01000001.1"/>
</dbReference>
<protein>
    <submittedName>
        <fullName evidence="1">Uncharacterized protein</fullName>
    </submittedName>
</protein>
<accession>A0A843YDX5</accession>
<reference evidence="1 2" key="1">
    <citation type="submission" date="2019-10" db="EMBL/GenBank/DDBJ databases">
        <title>Epibacterium sp. nov., isolated from seawater.</title>
        <authorList>
            <person name="Zhang X."/>
            <person name="Li N."/>
        </authorList>
    </citation>
    <scope>NUCLEOTIDE SEQUENCE [LARGE SCALE GENOMIC DNA]</scope>
    <source>
        <strain evidence="1 2">SM1979</strain>
    </source>
</reference>
<comment type="caution">
    <text evidence="1">The sequence shown here is derived from an EMBL/GenBank/DDBJ whole genome shotgun (WGS) entry which is preliminary data.</text>
</comment>